<dbReference type="Gene3D" id="2.20.25.270">
    <property type="match status" value="1"/>
</dbReference>
<protein>
    <recommendedName>
        <fullName evidence="2">CopZ zinc binding domain-containing protein</fullName>
    </recommendedName>
</protein>
<evidence type="ECO:0000313" key="3">
    <source>
        <dbReference type="EMBL" id="CRH04329.1"/>
    </source>
</evidence>
<gene>
    <name evidence="3" type="ORF">MAGMO_0114</name>
</gene>
<accession>A0A1S7LE59</accession>
<dbReference type="CDD" id="cd10141">
    <property type="entry name" value="CopZ-like_Fer2_BFD-like"/>
    <property type="match status" value="1"/>
</dbReference>
<feature type="region of interest" description="Disordered" evidence="1">
    <location>
        <begin position="163"/>
        <end position="182"/>
    </location>
</feature>
<evidence type="ECO:0000259" key="2">
    <source>
        <dbReference type="Pfam" id="PF18423"/>
    </source>
</evidence>
<feature type="domain" description="CopZ zinc binding" evidence="2">
    <location>
        <begin position="21"/>
        <end position="82"/>
    </location>
</feature>
<proteinExistence type="predicted"/>
<evidence type="ECO:0000256" key="1">
    <source>
        <dbReference type="SAM" id="MobiDB-lite"/>
    </source>
</evidence>
<dbReference type="InterPro" id="IPR041854">
    <property type="entry name" value="BFD-like_2Fe2S-bd_dom_sf"/>
</dbReference>
<dbReference type="InterPro" id="IPR040890">
    <property type="entry name" value="Znf_CopZ"/>
</dbReference>
<name>A0A1S7LE59_MAGMO</name>
<dbReference type="Pfam" id="PF18423">
    <property type="entry name" value="zf_CopZ"/>
    <property type="match status" value="1"/>
</dbReference>
<dbReference type="NCBIfam" id="NF047645">
    <property type="entry name" value="CopZ_Nterm_CC"/>
    <property type="match status" value="1"/>
</dbReference>
<dbReference type="Gene3D" id="1.10.10.1100">
    <property type="entry name" value="BFD-like [2Fe-2S]-binding domain"/>
    <property type="match status" value="1"/>
</dbReference>
<reference evidence="3" key="1">
    <citation type="submission" date="2015-04" db="EMBL/GenBank/DDBJ databases">
        <authorList>
            <person name="Syromyatnikov M.Y."/>
            <person name="Popov V.N."/>
        </authorList>
    </citation>
    <scope>NUCLEOTIDE SEQUENCE</scope>
    <source>
        <strain evidence="3">MO-1</strain>
    </source>
</reference>
<dbReference type="EMBL" id="LO017727">
    <property type="protein sequence ID" value="CRH04329.1"/>
    <property type="molecule type" value="Genomic_DNA"/>
</dbReference>
<dbReference type="AlphaFoldDB" id="A0A1S7LE59"/>
<sequence>MGCETKESGCCGTTKASPPQARCPSCGVAGSAVQAVTPQHTLKAAFRPEVDGDGHYHFCETPNCNTVYFELERGQQFELEQLINRVTIKDKDPKTPLCYCFKVLKEDALREWAESGSCDVVAMIQQRMKRHGCQCEKLNPRGGCCLQDIENWLIKQGLEPTKQSKPQAGCESGQNHSDGCCG</sequence>
<organism evidence="3">
    <name type="scientific">Magnetococcus massalia (strain MO-1)</name>
    <dbReference type="NCBI Taxonomy" id="451514"/>
    <lineage>
        <taxon>Bacteria</taxon>
        <taxon>Pseudomonadati</taxon>
        <taxon>Pseudomonadota</taxon>
        <taxon>Magnetococcia</taxon>
        <taxon>Magnetococcales</taxon>
        <taxon>Magnetococcaceae</taxon>
        <taxon>Magnetococcus</taxon>
    </lineage>
</organism>